<keyword evidence="3" id="KW-1185">Reference proteome</keyword>
<keyword evidence="2" id="KW-0808">Transferase</keyword>
<protein>
    <submittedName>
        <fullName evidence="2">Serine/threonine protein kinase</fullName>
    </submittedName>
</protein>
<dbReference type="PROSITE" id="PS50011">
    <property type="entry name" value="PROTEIN_KINASE_DOM"/>
    <property type="match status" value="1"/>
</dbReference>
<organism evidence="2 3">
    <name type="scientific">Gigaspora margarita</name>
    <dbReference type="NCBI Taxonomy" id="4874"/>
    <lineage>
        <taxon>Eukaryota</taxon>
        <taxon>Fungi</taxon>
        <taxon>Fungi incertae sedis</taxon>
        <taxon>Mucoromycota</taxon>
        <taxon>Glomeromycotina</taxon>
        <taxon>Glomeromycetes</taxon>
        <taxon>Diversisporales</taxon>
        <taxon>Gigasporaceae</taxon>
        <taxon>Gigaspora</taxon>
    </lineage>
</organism>
<evidence type="ECO:0000259" key="1">
    <source>
        <dbReference type="PROSITE" id="PS50011"/>
    </source>
</evidence>
<dbReference type="EMBL" id="WTPW01000122">
    <property type="protein sequence ID" value="KAF0545003.1"/>
    <property type="molecule type" value="Genomic_DNA"/>
</dbReference>
<dbReference type="SUPFAM" id="SSF56112">
    <property type="entry name" value="Protein kinase-like (PK-like)"/>
    <property type="match status" value="1"/>
</dbReference>
<dbReference type="InterPro" id="IPR011009">
    <property type="entry name" value="Kinase-like_dom_sf"/>
</dbReference>
<dbReference type="Gene3D" id="1.10.510.10">
    <property type="entry name" value="Transferase(Phosphotransferase) domain 1"/>
    <property type="match status" value="1"/>
</dbReference>
<dbReference type="Pfam" id="PF07714">
    <property type="entry name" value="PK_Tyr_Ser-Thr"/>
    <property type="match status" value="1"/>
</dbReference>
<keyword evidence="2" id="KW-0723">Serine/threonine-protein kinase</keyword>
<dbReference type="InterPro" id="IPR000719">
    <property type="entry name" value="Prot_kinase_dom"/>
</dbReference>
<dbReference type="GO" id="GO:0004674">
    <property type="term" value="F:protein serine/threonine kinase activity"/>
    <property type="evidence" value="ECO:0007669"/>
    <property type="project" value="UniProtKB-KW"/>
</dbReference>
<proteinExistence type="predicted"/>
<comment type="caution">
    <text evidence="2">The sequence shown here is derived from an EMBL/GenBank/DDBJ whole genome shotgun (WGS) entry which is preliminary data.</text>
</comment>
<sequence>MMIAAHLMKKGTDHVYEPNWKCNADNHYKNLFYVVPEVLFTKNITYQTDIYSFDILLYKIITGLSPYQNLTPDILESLEFVIA</sequence>
<dbReference type="AlphaFoldDB" id="A0A8H4AYU6"/>
<accession>A0A8H4AYU6</accession>
<gene>
    <name evidence="2" type="ORF">F8M41_002467</name>
</gene>
<feature type="domain" description="Protein kinase" evidence="1">
    <location>
        <begin position="1"/>
        <end position="83"/>
    </location>
</feature>
<dbReference type="Proteomes" id="UP000439903">
    <property type="component" value="Unassembled WGS sequence"/>
</dbReference>
<dbReference type="InterPro" id="IPR001245">
    <property type="entry name" value="Ser-Thr/Tyr_kinase_cat_dom"/>
</dbReference>
<evidence type="ECO:0000313" key="3">
    <source>
        <dbReference type="Proteomes" id="UP000439903"/>
    </source>
</evidence>
<dbReference type="GO" id="GO:0005524">
    <property type="term" value="F:ATP binding"/>
    <property type="evidence" value="ECO:0007669"/>
    <property type="project" value="InterPro"/>
</dbReference>
<reference evidence="2 3" key="1">
    <citation type="journal article" date="2019" name="Environ. Microbiol.">
        <title>At the nexus of three kingdoms: the genome of the mycorrhizal fungus Gigaspora margarita provides insights into plant, endobacterial and fungal interactions.</title>
        <authorList>
            <person name="Venice F."/>
            <person name="Ghignone S."/>
            <person name="Salvioli di Fossalunga A."/>
            <person name="Amselem J."/>
            <person name="Novero M."/>
            <person name="Xianan X."/>
            <person name="Sedzielewska Toro K."/>
            <person name="Morin E."/>
            <person name="Lipzen A."/>
            <person name="Grigoriev I.V."/>
            <person name="Henrissat B."/>
            <person name="Martin F.M."/>
            <person name="Bonfante P."/>
        </authorList>
    </citation>
    <scope>NUCLEOTIDE SEQUENCE [LARGE SCALE GENOMIC DNA]</scope>
    <source>
        <strain evidence="2 3">BEG34</strain>
    </source>
</reference>
<dbReference type="OrthoDB" id="2403434at2759"/>
<evidence type="ECO:0000313" key="2">
    <source>
        <dbReference type="EMBL" id="KAF0545003.1"/>
    </source>
</evidence>
<keyword evidence="2" id="KW-0418">Kinase</keyword>
<name>A0A8H4AYU6_GIGMA</name>